<comment type="cofactor">
    <cofactor evidence="1">
        <name>FAD</name>
        <dbReference type="ChEBI" id="CHEBI:57692"/>
    </cofactor>
</comment>
<evidence type="ECO:0000313" key="8">
    <source>
        <dbReference type="EMBL" id="MYN16805.1"/>
    </source>
</evidence>
<comment type="caution">
    <text evidence="8">The sequence shown here is derived from an EMBL/GenBank/DDBJ whole genome shotgun (WGS) entry which is preliminary data.</text>
</comment>
<dbReference type="InterPro" id="IPR036188">
    <property type="entry name" value="FAD/NAD-bd_sf"/>
</dbReference>
<comment type="similarity">
    <text evidence="2">Belongs to the GMC oxidoreductase family.</text>
</comment>
<protein>
    <submittedName>
        <fullName evidence="8">NAD(P)-binding protein</fullName>
    </submittedName>
</protein>
<dbReference type="EMBL" id="WWCV01000011">
    <property type="protein sequence ID" value="MYN16805.1"/>
    <property type="molecule type" value="Genomic_DNA"/>
</dbReference>
<keyword evidence="3" id="KW-0285">Flavoprotein</keyword>
<gene>
    <name evidence="8" type="ORF">GTP81_08575</name>
</gene>
<reference evidence="8 9" key="1">
    <citation type="submission" date="2019-12" db="EMBL/GenBank/DDBJ databases">
        <title>Novel species isolated from a subtropical stream in China.</title>
        <authorList>
            <person name="Lu H."/>
        </authorList>
    </citation>
    <scope>NUCLEOTIDE SEQUENCE [LARGE SCALE GENOMIC DNA]</scope>
    <source>
        <strain evidence="8 9">FT107W</strain>
    </source>
</reference>
<evidence type="ECO:0000256" key="4">
    <source>
        <dbReference type="ARBA" id="ARBA00022827"/>
    </source>
</evidence>
<evidence type="ECO:0000256" key="3">
    <source>
        <dbReference type="ARBA" id="ARBA00022630"/>
    </source>
</evidence>
<accession>A0A845HGU0</accession>
<keyword evidence="4" id="KW-0274">FAD</keyword>
<dbReference type="RefSeq" id="WP_161089482.1">
    <property type="nucleotide sequence ID" value="NZ_WWCV01000011.1"/>
</dbReference>
<evidence type="ECO:0000259" key="7">
    <source>
        <dbReference type="Pfam" id="PF05199"/>
    </source>
</evidence>
<dbReference type="InterPro" id="IPR000172">
    <property type="entry name" value="GMC_OxRdtase_N"/>
</dbReference>
<dbReference type="Pfam" id="PF00732">
    <property type="entry name" value="GMC_oxred_N"/>
    <property type="match status" value="1"/>
</dbReference>
<dbReference type="GO" id="GO:0050660">
    <property type="term" value="F:flavin adenine dinucleotide binding"/>
    <property type="evidence" value="ECO:0007669"/>
    <property type="project" value="InterPro"/>
</dbReference>
<dbReference type="SUPFAM" id="SSF51971">
    <property type="entry name" value="Nucleotide-binding domain"/>
    <property type="match status" value="1"/>
</dbReference>
<name>A0A845HGU0_9BURK</name>
<sequence>MQPHKYDVVIVGSGIAGAVMAKTLTRAGKQVLMLEAGLGAGLAFDQDTAFTTYQQYLTQFYANPVKVPNSPYPDLPNAPSIDVVEESRQTPYDTGYLVQLGPQAFASDCLRGAGGTTLHWLGNVPRMLPRDFQLKTLYGQGVDWPISYAELMPYYDMAEFEIGVAGDVAHQVGPDMGQSNYGAGYVFPMKSIPASYQDKIWFKHTDGLEVTVDQLRYKLTCIGMPQGRNSVPNPEYRYAGVEWDATSRRLVRAPGRHYTVVGATWNPHQGNRCEGNASCMPICPVQAKYNALKTLNQAPPDKLTVIPQAVASTVDIDPSTGRVRGIHYKLYQSPGSPDHTCAVATGAIYVLAANAIENAKILLASGAANSSDQVGRNLMDHLVMLTWGLTPEKVYPYRGPGCTSYVPTFRDGAFRSEFSAWISPIDNWGWSWPTGAPGTDVSQAIGQGMFGAALRTHINETVTRQALFHFECEQPPDPDNRVTIDPRYKDNLGNYRPVIQYDVSDYVRKAFEAARDASDQIFAANGIADHTQYTPSDTNHVWYRGRGYTWYGAGHIAGTHRMGASAADSVVDRVQRSWDHDNLFVVGCGSMPTVGTSNPTLTMTAMAFMSAEAILQQLPD</sequence>
<dbReference type="PANTHER" id="PTHR42784:SF1">
    <property type="entry name" value="PYRANOSE 2-OXIDASE"/>
    <property type="match status" value="1"/>
</dbReference>
<evidence type="ECO:0000259" key="6">
    <source>
        <dbReference type="Pfam" id="PF00732"/>
    </source>
</evidence>
<dbReference type="Proteomes" id="UP000484875">
    <property type="component" value="Unassembled WGS sequence"/>
</dbReference>
<dbReference type="Pfam" id="PF13450">
    <property type="entry name" value="NAD_binding_8"/>
    <property type="match status" value="1"/>
</dbReference>
<dbReference type="Pfam" id="PF05199">
    <property type="entry name" value="GMC_oxred_C"/>
    <property type="match status" value="1"/>
</dbReference>
<dbReference type="PANTHER" id="PTHR42784">
    <property type="entry name" value="PYRANOSE 2-OXIDASE"/>
    <property type="match status" value="1"/>
</dbReference>
<keyword evidence="5" id="KW-0560">Oxidoreductase</keyword>
<dbReference type="InterPro" id="IPR007867">
    <property type="entry name" value="GMC_OxRtase_C"/>
</dbReference>
<evidence type="ECO:0000313" key="9">
    <source>
        <dbReference type="Proteomes" id="UP000484875"/>
    </source>
</evidence>
<evidence type="ECO:0000256" key="5">
    <source>
        <dbReference type="ARBA" id="ARBA00023002"/>
    </source>
</evidence>
<dbReference type="GO" id="GO:0016614">
    <property type="term" value="F:oxidoreductase activity, acting on CH-OH group of donors"/>
    <property type="evidence" value="ECO:0007669"/>
    <property type="project" value="InterPro"/>
</dbReference>
<dbReference type="AlphaFoldDB" id="A0A845HGU0"/>
<organism evidence="8 9">
    <name type="scientific">Duganella vulcania</name>
    <dbReference type="NCBI Taxonomy" id="2692166"/>
    <lineage>
        <taxon>Bacteria</taxon>
        <taxon>Pseudomonadati</taxon>
        <taxon>Pseudomonadota</taxon>
        <taxon>Betaproteobacteria</taxon>
        <taxon>Burkholderiales</taxon>
        <taxon>Oxalobacteraceae</taxon>
        <taxon>Telluria group</taxon>
        <taxon>Duganella</taxon>
    </lineage>
</organism>
<evidence type="ECO:0000256" key="1">
    <source>
        <dbReference type="ARBA" id="ARBA00001974"/>
    </source>
</evidence>
<dbReference type="InterPro" id="IPR051473">
    <property type="entry name" value="P2Ox-like"/>
</dbReference>
<feature type="domain" description="Glucose-methanol-choline oxidoreductase N-terminal" evidence="6">
    <location>
        <begin position="270"/>
        <end position="383"/>
    </location>
</feature>
<keyword evidence="9" id="KW-1185">Reference proteome</keyword>
<evidence type="ECO:0000256" key="2">
    <source>
        <dbReference type="ARBA" id="ARBA00010790"/>
    </source>
</evidence>
<feature type="domain" description="Glucose-methanol-choline oxidoreductase C-terminal" evidence="7">
    <location>
        <begin position="476"/>
        <end position="607"/>
    </location>
</feature>
<proteinExistence type="inferred from homology"/>
<dbReference type="Gene3D" id="3.50.50.60">
    <property type="entry name" value="FAD/NAD(P)-binding domain"/>
    <property type="match status" value="2"/>
</dbReference>
<dbReference type="SUPFAM" id="SSF51905">
    <property type="entry name" value="FAD/NAD(P)-binding domain"/>
    <property type="match status" value="1"/>
</dbReference>